<protein>
    <recommendedName>
        <fullName evidence="1">Methyltransferase FkbM domain-containing protein</fullName>
    </recommendedName>
</protein>
<dbReference type="PANTHER" id="PTHR34203:SF15">
    <property type="entry name" value="SLL1173 PROTEIN"/>
    <property type="match status" value="1"/>
</dbReference>
<dbReference type="EMBL" id="UINC01044036">
    <property type="protein sequence ID" value="SVB48922.1"/>
    <property type="molecule type" value="Genomic_DNA"/>
</dbReference>
<accession>A0A382EF21</accession>
<dbReference type="InterPro" id="IPR052514">
    <property type="entry name" value="SAM-dependent_MTase"/>
</dbReference>
<evidence type="ECO:0000259" key="1">
    <source>
        <dbReference type="Pfam" id="PF05050"/>
    </source>
</evidence>
<feature type="domain" description="Methyltransferase FkbM" evidence="1">
    <location>
        <begin position="117"/>
        <end position="266"/>
    </location>
</feature>
<dbReference type="NCBIfam" id="TIGR01444">
    <property type="entry name" value="fkbM_fam"/>
    <property type="match status" value="1"/>
</dbReference>
<organism evidence="2">
    <name type="scientific">marine metagenome</name>
    <dbReference type="NCBI Taxonomy" id="408172"/>
    <lineage>
        <taxon>unclassified sequences</taxon>
        <taxon>metagenomes</taxon>
        <taxon>ecological metagenomes</taxon>
    </lineage>
</organism>
<dbReference type="InterPro" id="IPR029063">
    <property type="entry name" value="SAM-dependent_MTases_sf"/>
</dbReference>
<reference evidence="2" key="1">
    <citation type="submission" date="2018-05" db="EMBL/GenBank/DDBJ databases">
        <authorList>
            <person name="Lanie J.A."/>
            <person name="Ng W.-L."/>
            <person name="Kazmierczak K.M."/>
            <person name="Andrzejewski T.M."/>
            <person name="Davidsen T.M."/>
            <person name="Wayne K.J."/>
            <person name="Tettelin H."/>
            <person name="Glass J.I."/>
            <person name="Rusch D."/>
            <person name="Podicherti R."/>
            <person name="Tsui H.-C.T."/>
            <person name="Winkler M.E."/>
        </authorList>
    </citation>
    <scope>NUCLEOTIDE SEQUENCE</scope>
</reference>
<proteinExistence type="predicted"/>
<dbReference type="AlphaFoldDB" id="A0A382EF21"/>
<name>A0A382EF21_9ZZZZ</name>
<gene>
    <name evidence="2" type="ORF">METZ01_LOCUS201776</name>
</gene>
<feature type="non-terminal residue" evidence="2">
    <location>
        <position position="1"/>
    </location>
</feature>
<dbReference type="PANTHER" id="PTHR34203">
    <property type="entry name" value="METHYLTRANSFERASE, FKBM FAMILY PROTEIN"/>
    <property type="match status" value="1"/>
</dbReference>
<sequence length="302" mass="33413">VKNPLSQALRCWSEWRRQQKLHGRFAFGDARMQLDRVILPARLHTRAASRRLAEEAEITRADDAWQVRLCDNGLSFFWPSEPDQNLHFVIEQEFSAANPHHYTTAPVRLSPESTVLDVGACEGLFAFRTLKDGLAKRVVCFEPSGRMAALLRRGSEANGLTDGIAIECSGVGSQSGQARMVAGDNPDAGYLEYLPSGESLADAVPVTSIDDYCRDNQLALGPGDLLKADAEGADLDVLLGAEEQIRSGAPQLAITTYHVDDHAERMIARLREIRPDYRLRLKGFSFWTAKPRPVLLQASTLQ</sequence>
<dbReference type="Pfam" id="PF05050">
    <property type="entry name" value="Methyltransf_21"/>
    <property type="match status" value="1"/>
</dbReference>
<dbReference type="Gene3D" id="3.40.50.150">
    <property type="entry name" value="Vaccinia Virus protein VP39"/>
    <property type="match status" value="1"/>
</dbReference>
<dbReference type="InterPro" id="IPR006342">
    <property type="entry name" value="FkbM_mtfrase"/>
</dbReference>
<evidence type="ECO:0000313" key="2">
    <source>
        <dbReference type="EMBL" id="SVB48922.1"/>
    </source>
</evidence>
<dbReference type="SUPFAM" id="SSF53335">
    <property type="entry name" value="S-adenosyl-L-methionine-dependent methyltransferases"/>
    <property type="match status" value="1"/>
</dbReference>